<comment type="caution">
    <text evidence="2">The sequence shown here is derived from an EMBL/GenBank/DDBJ whole genome shotgun (WGS) entry which is preliminary data.</text>
</comment>
<feature type="compositionally biased region" description="Basic and acidic residues" evidence="1">
    <location>
        <begin position="123"/>
        <end position="134"/>
    </location>
</feature>
<evidence type="ECO:0000256" key="1">
    <source>
        <dbReference type="SAM" id="MobiDB-lite"/>
    </source>
</evidence>
<gene>
    <name evidence="2" type="ORF">T310_6105</name>
</gene>
<reference evidence="2 3" key="1">
    <citation type="submission" date="2015-04" db="EMBL/GenBank/DDBJ databases">
        <authorList>
            <person name="Heijne W.H."/>
            <person name="Fedorova N.D."/>
            <person name="Nierman W.C."/>
            <person name="Vollebregt A.W."/>
            <person name="Zhao Z."/>
            <person name="Wu L."/>
            <person name="Kumar M."/>
            <person name="Stam H."/>
            <person name="van den Berg M.A."/>
            <person name="Pel H.J."/>
        </authorList>
    </citation>
    <scope>NUCLEOTIDE SEQUENCE [LARGE SCALE GENOMIC DNA]</scope>
    <source>
        <strain evidence="2 3">CBS 393.64</strain>
    </source>
</reference>
<feature type="region of interest" description="Disordered" evidence="1">
    <location>
        <begin position="307"/>
        <end position="338"/>
    </location>
</feature>
<feature type="compositionally biased region" description="Basic residues" evidence="1">
    <location>
        <begin position="318"/>
        <end position="327"/>
    </location>
</feature>
<dbReference type="OrthoDB" id="5411773at2759"/>
<proteinExistence type="predicted"/>
<dbReference type="Proteomes" id="UP000053958">
    <property type="component" value="Unassembled WGS sequence"/>
</dbReference>
<feature type="region of interest" description="Disordered" evidence="1">
    <location>
        <begin position="123"/>
        <end position="149"/>
    </location>
</feature>
<organism evidence="2 3">
    <name type="scientific">Rasamsonia emersonii (strain ATCC 16479 / CBS 393.64 / IMI 116815)</name>
    <dbReference type="NCBI Taxonomy" id="1408163"/>
    <lineage>
        <taxon>Eukaryota</taxon>
        <taxon>Fungi</taxon>
        <taxon>Dikarya</taxon>
        <taxon>Ascomycota</taxon>
        <taxon>Pezizomycotina</taxon>
        <taxon>Eurotiomycetes</taxon>
        <taxon>Eurotiomycetidae</taxon>
        <taxon>Eurotiales</taxon>
        <taxon>Trichocomaceae</taxon>
        <taxon>Rasamsonia</taxon>
    </lineage>
</organism>
<keyword evidence="3" id="KW-1185">Reference proteome</keyword>
<accession>A0A0F4YPX8</accession>
<dbReference type="AlphaFoldDB" id="A0A0F4YPX8"/>
<evidence type="ECO:0000313" key="2">
    <source>
        <dbReference type="EMBL" id="KKA19906.1"/>
    </source>
</evidence>
<dbReference type="STRING" id="1408163.A0A0F4YPX8"/>
<name>A0A0F4YPX8_RASE3</name>
<sequence>MAMASDDEESRYNYRLAKPLPFELRQHCGIYFEEKLYSQALSLLLNILTCGTVASSPAFVPSPQHLALAATLLVHPSTTTRAKTTEEQEAANAALQLLRLTNTLVGPVAAKFDVAFTFTHFDSSRHGGRRRADDSGTASGVRDDENAPLNLDLGQSGSLWSRAEDFWHAVGWAFNCSVLHPNRWERWQLWLEFMCEALEDDWSERKRQLEDLGESSQPGTPSKRREAILKQSLIFKFLTSNTTYGRNRRILRAIFANGSPTSVNEFREVFKNELKELKREEDGKLKKREVDVNIDEGQYGDYMSLDEEESDEVEMTRTRPKRARRGAKRGESAARTAENDSYELPDSIYADGGVASLGGFKSLALRQRLLHLLSEVSQYLPDAFIRLEELYHLFVENIRHLPLPIFQAFVAPSALSYFTAAEQSSLCEILLYRMRESAAPESDEAYLSQKKLEECFLPYAANTASVVDNAKVSILLESLLRLLAEDNLLRNTPELRQAVTEGILARNEKAQVEVRRSQNSRRMEDIEWCWLIESGERLLFLVEDILPQEQDSAPQS</sequence>
<dbReference type="GeneID" id="25318417"/>
<dbReference type="EMBL" id="LASV01000306">
    <property type="protein sequence ID" value="KKA19906.1"/>
    <property type="molecule type" value="Genomic_DNA"/>
</dbReference>
<protein>
    <submittedName>
        <fullName evidence="2">Uncharacterized protein</fullName>
    </submittedName>
</protein>
<dbReference type="RefSeq" id="XP_013326518.1">
    <property type="nucleotide sequence ID" value="XM_013471064.1"/>
</dbReference>
<evidence type="ECO:0000313" key="3">
    <source>
        <dbReference type="Proteomes" id="UP000053958"/>
    </source>
</evidence>